<dbReference type="OrthoDB" id="5171752at2"/>
<evidence type="ECO:0000256" key="2">
    <source>
        <dbReference type="ARBA" id="ARBA00023125"/>
    </source>
</evidence>
<dbReference type="InterPro" id="IPR028082">
    <property type="entry name" value="Peripla_BP_I"/>
</dbReference>
<dbReference type="AlphaFoldDB" id="A0A370UAL2"/>
<feature type="domain" description="HTH lacI-type" evidence="4">
    <location>
        <begin position="8"/>
        <end position="63"/>
    </location>
</feature>
<dbReference type="CDD" id="cd01392">
    <property type="entry name" value="HTH_LacI"/>
    <property type="match status" value="1"/>
</dbReference>
<dbReference type="GO" id="GO:0003700">
    <property type="term" value="F:DNA-binding transcription factor activity"/>
    <property type="evidence" value="ECO:0007669"/>
    <property type="project" value="TreeGrafter"/>
</dbReference>
<evidence type="ECO:0000259" key="4">
    <source>
        <dbReference type="PROSITE" id="PS50932"/>
    </source>
</evidence>
<organism evidence="5 6">
    <name type="scientific">Marinomonas piezotolerans</name>
    <dbReference type="NCBI Taxonomy" id="2213058"/>
    <lineage>
        <taxon>Bacteria</taxon>
        <taxon>Pseudomonadati</taxon>
        <taxon>Pseudomonadota</taxon>
        <taxon>Gammaproteobacteria</taxon>
        <taxon>Oceanospirillales</taxon>
        <taxon>Oceanospirillaceae</taxon>
        <taxon>Marinomonas</taxon>
    </lineage>
</organism>
<dbReference type="SUPFAM" id="SSF47413">
    <property type="entry name" value="lambda repressor-like DNA-binding domains"/>
    <property type="match status" value="1"/>
</dbReference>
<reference evidence="5 6" key="1">
    <citation type="submission" date="2018-06" db="EMBL/GenBank/DDBJ databases">
        <title>Marinomonas sp. YLB-05 draft genome sequence.</title>
        <authorList>
            <person name="Yu L."/>
            <person name="Tang X."/>
        </authorList>
    </citation>
    <scope>NUCLEOTIDE SEQUENCE [LARGE SCALE GENOMIC DNA]</scope>
    <source>
        <strain evidence="5 6">YLB-05</strain>
    </source>
</reference>
<dbReference type="Pfam" id="PF00356">
    <property type="entry name" value="LacI"/>
    <property type="match status" value="1"/>
</dbReference>
<protein>
    <submittedName>
        <fullName evidence="5">LacI family transcriptional regulator</fullName>
    </submittedName>
</protein>
<dbReference type="InterPro" id="IPR010982">
    <property type="entry name" value="Lambda_DNA-bd_dom_sf"/>
</dbReference>
<keyword evidence="1" id="KW-0805">Transcription regulation</keyword>
<dbReference type="InterPro" id="IPR000843">
    <property type="entry name" value="HTH_LacI"/>
</dbReference>
<dbReference type="PANTHER" id="PTHR30146:SF138">
    <property type="entry name" value="TRANSCRIPTIONAL REGULATORY PROTEIN"/>
    <property type="match status" value="1"/>
</dbReference>
<dbReference type="PROSITE" id="PS50932">
    <property type="entry name" value="HTH_LACI_2"/>
    <property type="match status" value="1"/>
</dbReference>
<dbReference type="SUPFAM" id="SSF53822">
    <property type="entry name" value="Periplasmic binding protein-like I"/>
    <property type="match status" value="1"/>
</dbReference>
<evidence type="ECO:0000313" key="6">
    <source>
        <dbReference type="Proteomes" id="UP000254326"/>
    </source>
</evidence>
<dbReference type="Pfam" id="PF13377">
    <property type="entry name" value="Peripla_BP_3"/>
    <property type="match status" value="1"/>
</dbReference>
<sequence>MKNNTKKLTLKDVALKLNVSTATISNAFNRPDQLSAELRENILKQCEEMGYYGPNAAARSLRTGRTGIVGVVLSDELSYSLSDPVANQFITGMAEVLEANDYNMLLLSATEAGQDVQTRMQASMVDGFIVYGHKPQQYHNAPWLDARKNVVTVDSAIPGTPSVNVTNEQGAYDITKHALVHKPKHIAILGLALLDTDRVCRIRDDELFDAAASISIQRLAGYRRALSESDIELPPERIWNIPHNNHKLAYQAAREALMMANRPQLLLCMSDRIALAALQAALQMGIRVPEELQVVGFDGIPESETFHPSITTIYQRTVSKGRIAAEIFLGLRESKDVELETELIIRESSPAL</sequence>
<evidence type="ECO:0000256" key="3">
    <source>
        <dbReference type="ARBA" id="ARBA00023163"/>
    </source>
</evidence>
<keyword evidence="6" id="KW-1185">Reference proteome</keyword>
<name>A0A370UAL2_9GAMM</name>
<dbReference type="CDD" id="cd06279">
    <property type="entry name" value="PBP1_LacI-like"/>
    <property type="match status" value="1"/>
</dbReference>
<dbReference type="Proteomes" id="UP000254326">
    <property type="component" value="Unassembled WGS sequence"/>
</dbReference>
<dbReference type="GO" id="GO:0000976">
    <property type="term" value="F:transcription cis-regulatory region binding"/>
    <property type="evidence" value="ECO:0007669"/>
    <property type="project" value="TreeGrafter"/>
</dbReference>
<evidence type="ECO:0000256" key="1">
    <source>
        <dbReference type="ARBA" id="ARBA00023015"/>
    </source>
</evidence>
<dbReference type="SMART" id="SM00354">
    <property type="entry name" value="HTH_LACI"/>
    <property type="match status" value="1"/>
</dbReference>
<keyword evidence="3" id="KW-0804">Transcription</keyword>
<dbReference type="Gene3D" id="3.40.50.2300">
    <property type="match status" value="2"/>
</dbReference>
<dbReference type="Gene3D" id="1.10.260.40">
    <property type="entry name" value="lambda repressor-like DNA-binding domains"/>
    <property type="match status" value="1"/>
</dbReference>
<dbReference type="EMBL" id="QKRA01000002">
    <property type="protein sequence ID" value="RDL44820.1"/>
    <property type="molecule type" value="Genomic_DNA"/>
</dbReference>
<gene>
    <name evidence="5" type="ORF">DN730_04170</name>
</gene>
<dbReference type="PANTHER" id="PTHR30146">
    <property type="entry name" value="LACI-RELATED TRANSCRIPTIONAL REPRESSOR"/>
    <property type="match status" value="1"/>
</dbReference>
<proteinExistence type="predicted"/>
<comment type="caution">
    <text evidence="5">The sequence shown here is derived from an EMBL/GenBank/DDBJ whole genome shotgun (WGS) entry which is preliminary data.</text>
</comment>
<accession>A0A370UAL2</accession>
<dbReference type="InterPro" id="IPR046335">
    <property type="entry name" value="LacI/GalR-like_sensor"/>
</dbReference>
<dbReference type="RefSeq" id="WP_115466859.1">
    <property type="nucleotide sequence ID" value="NZ_QKRA01000002.1"/>
</dbReference>
<keyword evidence="2" id="KW-0238">DNA-binding</keyword>
<evidence type="ECO:0000313" key="5">
    <source>
        <dbReference type="EMBL" id="RDL44820.1"/>
    </source>
</evidence>